<evidence type="ECO:0000313" key="1">
    <source>
        <dbReference type="EMBL" id="DAD83928.1"/>
    </source>
</evidence>
<name>A0A8S5MNU9_9CAUD</name>
<organism evidence="1">
    <name type="scientific">Siphoviridae sp. ctZZK17</name>
    <dbReference type="NCBI Taxonomy" id="2826384"/>
    <lineage>
        <taxon>Viruses</taxon>
        <taxon>Duplodnaviria</taxon>
        <taxon>Heunggongvirae</taxon>
        <taxon>Uroviricota</taxon>
        <taxon>Caudoviricetes</taxon>
    </lineage>
</organism>
<sequence length="49" mass="5630">MAKYIDCDAFKAKYLCCGYLPEMSEEDFDRFPTADVAPVVRCESCYYAT</sequence>
<accession>A0A8S5MNU9</accession>
<protein>
    <submittedName>
        <fullName evidence="1">Uncharacterized protein</fullName>
    </submittedName>
</protein>
<dbReference type="EMBL" id="BK014947">
    <property type="protein sequence ID" value="DAD83928.1"/>
    <property type="molecule type" value="Genomic_DNA"/>
</dbReference>
<reference evidence="1" key="1">
    <citation type="journal article" date="2021" name="Proc. Natl. Acad. Sci. U.S.A.">
        <title>A Catalog of Tens of Thousands of Viruses from Human Metagenomes Reveals Hidden Associations with Chronic Diseases.</title>
        <authorList>
            <person name="Tisza M.J."/>
            <person name="Buck C.B."/>
        </authorList>
    </citation>
    <scope>NUCLEOTIDE SEQUENCE</scope>
    <source>
        <strain evidence="1">CtZZK17</strain>
    </source>
</reference>
<proteinExistence type="predicted"/>